<protein>
    <recommendedName>
        <fullName evidence="1">Origin recognition complex subunit 3 N-terminal domain-containing protein</fullName>
    </recommendedName>
</protein>
<dbReference type="Proteomes" id="UP000837857">
    <property type="component" value="Chromosome 8"/>
</dbReference>
<reference evidence="2" key="1">
    <citation type="submission" date="2022-03" db="EMBL/GenBank/DDBJ databases">
        <authorList>
            <person name="Martin H S."/>
        </authorList>
    </citation>
    <scope>NUCLEOTIDE SEQUENCE</scope>
</reference>
<dbReference type="EMBL" id="OW152820">
    <property type="protein sequence ID" value="CAH2075287.1"/>
    <property type="molecule type" value="Genomic_DNA"/>
</dbReference>
<gene>
    <name evidence="2" type="ORF">IPOD504_LOCUS16662</name>
</gene>
<dbReference type="Pfam" id="PF07034">
    <property type="entry name" value="ORC3_N"/>
    <property type="match status" value="1"/>
</dbReference>
<dbReference type="PANTHER" id="PTHR12748:SF0">
    <property type="entry name" value="ORIGIN RECOGNITION COMPLEX SUBUNIT 3"/>
    <property type="match status" value="1"/>
</dbReference>
<dbReference type="CDD" id="cd20704">
    <property type="entry name" value="Orc3"/>
    <property type="match status" value="1"/>
</dbReference>
<organism evidence="2 3">
    <name type="scientific">Iphiclides podalirius</name>
    <name type="common">scarce swallowtail</name>
    <dbReference type="NCBI Taxonomy" id="110791"/>
    <lineage>
        <taxon>Eukaryota</taxon>
        <taxon>Metazoa</taxon>
        <taxon>Ecdysozoa</taxon>
        <taxon>Arthropoda</taxon>
        <taxon>Hexapoda</taxon>
        <taxon>Insecta</taxon>
        <taxon>Pterygota</taxon>
        <taxon>Neoptera</taxon>
        <taxon>Endopterygota</taxon>
        <taxon>Lepidoptera</taxon>
        <taxon>Glossata</taxon>
        <taxon>Ditrysia</taxon>
        <taxon>Papilionoidea</taxon>
        <taxon>Papilionidae</taxon>
        <taxon>Papilioninae</taxon>
        <taxon>Iphiclides</taxon>
    </lineage>
</organism>
<sequence length="401" mass="46142">MEKDKTVSVSKGVFVFPNGFTSKKIKTASTSPWLNSLFTNEPWYLRYKENWFTFENEIKCLHEKTYSVLLNDIVHYINSFYDVEQYVTPKGVIPTATLLTGVNQPDHASQFTALIDIIRYNVTPHVAMINSQDGSSIKLMVENIVWQLINGQDVLDYSEHESFGESSEYKKSKLKKSQCTMKSLQKWYQSSYDNLTETDQKNLPSKKKKTSLRRLLIIIIPDFESFHCNILQDFVMIVSSYVSTIPIVLVFGVATSVSTLHKLFPYHVSSKLLIKVFHSHSSPVYMNQVLENIFLTHSSPFHVSGKAFELLTDVFLFYDFSVAGLIQSIKYCMMDHYYGDNVKSLCCPREKIDEMVSHMNSEDLENVRHLVASCICERFTKEHPGKVSTRNLFEVLIGKFD</sequence>
<dbReference type="PANTHER" id="PTHR12748">
    <property type="entry name" value="ORIGIN RECOGNITION COMPLEX SUBUNIT 3"/>
    <property type="match status" value="1"/>
</dbReference>
<dbReference type="InterPro" id="IPR020795">
    <property type="entry name" value="ORC3"/>
</dbReference>
<evidence type="ECO:0000313" key="3">
    <source>
        <dbReference type="Proteomes" id="UP000837857"/>
    </source>
</evidence>
<proteinExistence type="predicted"/>
<keyword evidence="3" id="KW-1185">Reference proteome</keyword>
<feature type="non-terminal residue" evidence="2">
    <location>
        <position position="1"/>
    </location>
</feature>
<evidence type="ECO:0000313" key="2">
    <source>
        <dbReference type="EMBL" id="CAH2075287.1"/>
    </source>
</evidence>
<feature type="domain" description="Origin recognition complex subunit 3 N-terminal" evidence="1">
    <location>
        <begin position="5"/>
        <end position="342"/>
    </location>
</feature>
<dbReference type="InterPro" id="IPR045667">
    <property type="entry name" value="ORC3_N"/>
</dbReference>
<name>A0ABN8J3L4_9NEOP</name>
<evidence type="ECO:0000259" key="1">
    <source>
        <dbReference type="Pfam" id="PF07034"/>
    </source>
</evidence>
<accession>A0ABN8J3L4</accession>